<dbReference type="InterPro" id="IPR003331">
    <property type="entry name" value="UDP_GlcNAc_Epimerase_2_dom"/>
</dbReference>
<dbReference type="Pfam" id="PF02350">
    <property type="entry name" value="Epimerase_2"/>
    <property type="match status" value="1"/>
</dbReference>
<dbReference type="EMBL" id="AFRQ01000037">
    <property type="protein sequence ID" value="EGP46644.1"/>
    <property type="molecule type" value="Genomic_DNA"/>
</dbReference>
<name>F7SYX4_9BURK</name>
<proteinExistence type="inferred from homology"/>
<sequence length="363" mass="39278">MKRILTVLGARPQFIKASVVSAALARHAGLAEIVVHTGQHFDANMSDVFFAELGMNAPRHHLGIHGGTHGHMTGRMLAALEDIMLAERPDVVMVYGDTNSTLAGALAAAKLHIPIAHVEAGLRSHNMKMPEEVNRILADRISHWLFTPTDSATRNLLQEGAPAERIVQTGDVMFDVALQHGARSMGQSSQLSRLGLTDKGYILATIHRQENTDDPQRLTAIVDGLIAAATTRPVVWPLHPRTRQVLSNSDLLARLQASRAVLIDPVGYLDMVQLEKHAALIATDSGGVQKEAFFHRVPCVTLRDETEWTELVDSGWNRLADTRSSHAVAAALEEALNFAPKPVQPYGQGDAATRIATALASAS</sequence>
<evidence type="ECO:0000256" key="1">
    <source>
        <dbReference type="RuleBase" id="RU003513"/>
    </source>
</evidence>
<dbReference type="RefSeq" id="WP_006391942.1">
    <property type="nucleotide sequence ID" value="NZ_GL982453.1"/>
</dbReference>
<dbReference type="Proteomes" id="UP000004853">
    <property type="component" value="Unassembled WGS sequence"/>
</dbReference>
<dbReference type="Gene3D" id="3.40.50.2000">
    <property type="entry name" value="Glycogen Phosphorylase B"/>
    <property type="match status" value="2"/>
</dbReference>
<reference evidence="3 4" key="1">
    <citation type="submission" date="2011-06" db="EMBL/GenBank/DDBJ databases">
        <authorList>
            <person name="Bador J."/>
            <person name="Amoureux L."/>
            <person name="Neuwirth C."/>
        </authorList>
    </citation>
    <scope>NUCLEOTIDE SEQUENCE [LARGE SCALE GENOMIC DNA]</scope>
    <source>
        <strain evidence="3 4">AXX-A</strain>
    </source>
</reference>
<dbReference type="PANTHER" id="PTHR43174">
    <property type="entry name" value="UDP-N-ACETYLGLUCOSAMINE 2-EPIMERASE"/>
    <property type="match status" value="1"/>
</dbReference>
<dbReference type="CDD" id="cd03786">
    <property type="entry name" value="GTB_UDP-GlcNAc_2-Epimerase"/>
    <property type="match status" value="1"/>
</dbReference>
<dbReference type="GO" id="GO:0016853">
    <property type="term" value="F:isomerase activity"/>
    <property type="evidence" value="ECO:0007669"/>
    <property type="project" value="UniProtKB-KW"/>
</dbReference>
<dbReference type="eggNOG" id="COG0381">
    <property type="taxonomic scope" value="Bacteria"/>
</dbReference>
<evidence type="ECO:0000259" key="2">
    <source>
        <dbReference type="Pfam" id="PF02350"/>
    </source>
</evidence>
<dbReference type="HOGENOM" id="CLU_041674_0_1_4"/>
<evidence type="ECO:0000313" key="3">
    <source>
        <dbReference type="EMBL" id="EGP46644.1"/>
    </source>
</evidence>
<accession>F7SYX4</accession>
<dbReference type="PANTHER" id="PTHR43174:SF1">
    <property type="entry name" value="UDP-N-ACETYLGLUCOSAMINE 2-EPIMERASE"/>
    <property type="match status" value="1"/>
</dbReference>
<feature type="domain" description="UDP-N-acetylglucosamine 2-epimerase" evidence="2">
    <location>
        <begin position="23"/>
        <end position="359"/>
    </location>
</feature>
<keyword evidence="1" id="KW-0413">Isomerase</keyword>
<dbReference type="OrthoDB" id="9803238at2"/>
<dbReference type="NCBIfam" id="TIGR00236">
    <property type="entry name" value="wecB"/>
    <property type="match status" value="1"/>
</dbReference>
<comment type="similarity">
    <text evidence="1">Belongs to the UDP-N-acetylglucosamine 2-epimerase family.</text>
</comment>
<evidence type="ECO:0000313" key="4">
    <source>
        <dbReference type="Proteomes" id="UP000004853"/>
    </source>
</evidence>
<dbReference type="PATRIC" id="fig|1003200.3.peg.1847"/>
<dbReference type="SUPFAM" id="SSF53756">
    <property type="entry name" value="UDP-Glycosyltransferase/glycogen phosphorylase"/>
    <property type="match status" value="1"/>
</dbReference>
<gene>
    <name evidence="3" type="ORF">AXXA_09388</name>
</gene>
<dbReference type="AlphaFoldDB" id="F7SYX4"/>
<organism evidence="3 4">
    <name type="scientific">Achromobacter insuavis AXX-A</name>
    <dbReference type="NCBI Taxonomy" id="1003200"/>
    <lineage>
        <taxon>Bacteria</taxon>
        <taxon>Pseudomonadati</taxon>
        <taxon>Pseudomonadota</taxon>
        <taxon>Betaproteobacteria</taxon>
        <taxon>Burkholderiales</taxon>
        <taxon>Alcaligenaceae</taxon>
        <taxon>Achromobacter</taxon>
    </lineage>
</organism>
<dbReference type="InterPro" id="IPR029767">
    <property type="entry name" value="WecB-like"/>
</dbReference>
<protein>
    <submittedName>
        <fullName evidence="3">UDP-N-acetylglucosamine 2-epimerase</fullName>
    </submittedName>
</protein>
<comment type="caution">
    <text evidence="3">The sequence shown here is derived from an EMBL/GenBank/DDBJ whole genome shotgun (WGS) entry which is preliminary data.</text>
</comment>